<feature type="domain" description="Histidine kinase" evidence="12">
    <location>
        <begin position="126"/>
        <end position="333"/>
    </location>
</feature>
<dbReference type="InterPro" id="IPR005467">
    <property type="entry name" value="His_kinase_dom"/>
</dbReference>
<reference evidence="13 14" key="1">
    <citation type="journal article" date="2015" name="Infect. Genet. Evol.">
        <title>Genomic sequences of six botulinum neurotoxin-producing strains representing three clostridial species illustrate the mobility and diversity of botulinum neurotoxin genes.</title>
        <authorList>
            <person name="Smith T.J."/>
            <person name="Hill K.K."/>
            <person name="Xie G."/>
            <person name="Foley B.T."/>
            <person name="Williamson C.H."/>
            <person name="Foster J.T."/>
            <person name="Johnson S.L."/>
            <person name="Chertkov O."/>
            <person name="Teshima H."/>
            <person name="Gibbons H.S."/>
            <person name="Johnsky L.A."/>
            <person name="Karavis M.A."/>
            <person name="Smith L.A."/>
        </authorList>
    </citation>
    <scope>NUCLEOTIDE SEQUENCE [LARGE SCALE GENOMIC DNA]</scope>
    <source>
        <strain evidence="13 14">CDC 2741</strain>
    </source>
</reference>
<evidence type="ECO:0000256" key="7">
    <source>
        <dbReference type="ARBA" id="ARBA00022777"/>
    </source>
</evidence>
<dbReference type="SUPFAM" id="SSF55874">
    <property type="entry name" value="ATPase domain of HSP90 chaperone/DNA topoisomerase II/histidine kinase"/>
    <property type="match status" value="1"/>
</dbReference>
<dbReference type="PROSITE" id="PS50109">
    <property type="entry name" value="HIS_KIN"/>
    <property type="match status" value="1"/>
</dbReference>
<keyword evidence="6 11" id="KW-0812">Transmembrane</keyword>
<feature type="transmembrane region" description="Helical" evidence="11">
    <location>
        <begin position="12"/>
        <end position="29"/>
    </location>
</feature>
<keyword evidence="4" id="KW-1003">Cell membrane</keyword>
<dbReference type="Pfam" id="PF02518">
    <property type="entry name" value="HATPase_c"/>
    <property type="match status" value="1"/>
</dbReference>
<protein>
    <recommendedName>
        <fullName evidence="3">histidine kinase</fullName>
        <ecNumber evidence="3">2.7.13.3</ecNumber>
    </recommendedName>
</protein>
<dbReference type="GO" id="GO:0004721">
    <property type="term" value="F:phosphoprotein phosphatase activity"/>
    <property type="evidence" value="ECO:0007669"/>
    <property type="project" value="TreeGrafter"/>
</dbReference>
<evidence type="ECO:0000256" key="2">
    <source>
        <dbReference type="ARBA" id="ARBA00004651"/>
    </source>
</evidence>
<proteinExistence type="predicted"/>
<organism evidence="13 14">
    <name type="scientific">Clostridium argentinense CDC 2741</name>
    <dbReference type="NCBI Taxonomy" id="1418104"/>
    <lineage>
        <taxon>Bacteria</taxon>
        <taxon>Bacillati</taxon>
        <taxon>Bacillota</taxon>
        <taxon>Clostridia</taxon>
        <taxon>Eubacteriales</taxon>
        <taxon>Clostridiaceae</taxon>
        <taxon>Clostridium</taxon>
    </lineage>
</organism>
<keyword evidence="7 13" id="KW-0418">Kinase</keyword>
<evidence type="ECO:0000313" key="13">
    <source>
        <dbReference type="EMBL" id="KIE48351.1"/>
    </source>
</evidence>
<dbReference type="InterPro" id="IPR036890">
    <property type="entry name" value="HATPase_C_sf"/>
</dbReference>
<dbReference type="InterPro" id="IPR050351">
    <property type="entry name" value="BphY/WalK/GraS-like"/>
</dbReference>
<evidence type="ECO:0000256" key="4">
    <source>
        <dbReference type="ARBA" id="ARBA00022475"/>
    </source>
</evidence>
<gene>
    <name evidence="13" type="ORF">U732_4090</name>
</gene>
<sequence length="341" mass="40325">MNIYKYLKENKYFIYCQIVILIILNLFIYSNTNVNKVLIDILYINFLIISTFLIYIFISYKKWNTRYREFKKLIIESSDIGSLDIKGKSTQDEIIRDILILKDRIKYDEIKSLKENIDEINEYISKWIHEIKIPISICDLITDRLEDIEASKNIRNQMDRINFLVNQVLYSTRANSYSEDLLIQELSLEKLVREGAKKNSYSFITNKIDLELGNLDYNVLTDKKWILYILDQIINNAIKYSRENGKVEIYSNEDEKIINLHIRDNGIGILQEDIERVFNKGYTGTNGRAKTYKSTGMGLYFSKKMTGKLGHKMKVVSKENEFTEFIISFYKISDYFNITKM</sequence>
<dbReference type="InterPro" id="IPR003594">
    <property type="entry name" value="HATPase_dom"/>
</dbReference>
<dbReference type="GO" id="GO:0000155">
    <property type="term" value="F:phosphorelay sensor kinase activity"/>
    <property type="evidence" value="ECO:0007669"/>
    <property type="project" value="TreeGrafter"/>
</dbReference>
<feature type="transmembrane region" description="Helical" evidence="11">
    <location>
        <begin position="41"/>
        <end position="58"/>
    </location>
</feature>
<evidence type="ECO:0000256" key="8">
    <source>
        <dbReference type="ARBA" id="ARBA00022989"/>
    </source>
</evidence>
<evidence type="ECO:0000256" key="1">
    <source>
        <dbReference type="ARBA" id="ARBA00000085"/>
    </source>
</evidence>
<dbReference type="PANTHER" id="PTHR45453">
    <property type="entry name" value="PHOSPHATE REGULON SENSOR PROTEIN PHOR"/>
    <property type="match status" value="1"/>
</dbReference>
<evidence type="ECO:0000256" key="9">
    <source>
        <dbReference type="ARBA" id="ARBA00023012"/>
    </source>
</evidence>
<dbReference type="STRING" id="29341.RSJ17_10530"/>
<evidence type="ECO:0000259" key="12">
    <source>
        <dbReference type="PROSITE" id="PS50109"/>
    </source>
</evidence>
<evidence type="ECO:0000256" key="5">
    <source>
        <dbReference type="ARBA" id="ARBA00022679"/>
    </source>
</evidence>
<dbReference type="Gene3D" id="3.30.565.10">
    <property type="entry name" value="Histidine kinase-like ATPase, C-terminal domain"/>
    <property type="match status" value="1"/>
</dbReference>
<comment type="catalytic activity">
    <reaction evidence="1">
        <text>ATP + protein L-histidine = ADP + protein N-phospho-L-histidine.</text>
        <dbReference type="EC" id="2.7.13.3"/>
    </reaction>
</comment>
<comment type="subcellular location">
    <subcellularLocation>
        <location evidence="2">Cell membrane</location>
        <topology evidence="2">Multi-pass membrane protein</topology>
    </subcellularLocation>
</comment>
<dbReference type="PANTHER" id="PTHR45453:SF2">
    <property type="entry name" value="HISTIDINE KINASE"/>
    <property type="match status" value="1"/>
</dbReference>
<evidence type="ECO:0000313" key="14">
    <source>
        <dbReference type="Proteomes" id="UP000031366"/>
    </source>
</evidence>
<evidence type="ECO:0000256" key="3">
    <source>
        <dbReference type="ARBA" id="ARBA00012438"/>
    </source>
</evidence>
<dbReference type="OrthoDB" id="9780487at2"/>
<keyword evidence="10 11" id="KW-0472">Membrane</keyword>
<accession>A0A0C1RD82</accession>
<dbReference type="EC" id="2.7.13.3" evidence="3"/>
<dbReference type="GO" id="GO:0005886">
    <property type="term" value="C:plasma membrane"/>
    <property type="evidence" value="ECO:0007669"/>
    <property type="project" value="UniProtKB-SubCell"/>
</dbReference>
<dbReference type="GO" id="GO:0016036">
    <property type="term" value="P:cellular response to phosphate starvation"/>
    <property type="evidence" value="ECO:0007669"/>
    <property type="project" value="TreeGrafter"/>
</dbReference>
<keyword evidence="9" id="KW-0902">Two-component regulatory system</keyword>
<comment type="caution">
    <text evidence="13">The sequence shown here is derived from an EMBL/GenBank/DDBJ whole genome shotgun (WGS) entry which is preliminary data.</text>
</comment>
<dbReference type="EMBL" id="AYSO01000010">
    <property type="protein sequence ID" value="KIE48351.1"/>
    <property type="molecule type" value="Genomic_DNA"/>
</dbReference>
<keyword evidence="5" id="KW-0808">Transferase</keyword>
<evidence type="ECO:0000256" key="11">
    <source>
        <dbReference type="SAM" id="Phobius"/>
    </source>
</evidence>
<keyword evidence="8 11" id="KW-1133">Transmembrane helix</keyword>
<evidence type="ECO:0000256" key="6">
    <source>
        <dbReference type="ARBA" id="ARBA00022692"/>
    </source>
</evidence>
<dbReference type="SMART" id="SM00387">
    <property type="entry name" value="HATPase_c"/>
    <property type="match status" value="1"/>
</dbReference>
<dbReference type="Proteomes" id="UP000031366">
    <property type="component" value="Unassembled WGS sequence"/>
</dbReference>
<evidence type="ECO:0000256" key="10">
    <source>
        <dbReference type="ARBA" id="ARBA00023136"/>
    </source>
</evidence>
<name>A0A0C1RD82_9CLOT</name>
<keyword evidence="14" id="KW-1185">Reference proteome</keyword>
<dbReference type="AlphaFoldDB" id="A0A0C1RD82"/>
<dbReference type="RefSeq" id="WP_039629876.1">
    <property type="nucleotide sequence ID" value="NZ_AYSO01000010.1"/>
</dbReference>